<reference evidence="14 15" key="1">
    <citation type="journal article" date="2010" name="Nat. Biotechnol.">
        <title>Genome sequence of the model mushroom Schizophyllum commune.</title>
        <authorList>
            <person name="Ohm R.A."/>
            <person name="de Jong J.F."/>
            <person name="Lugones L.G."/>
            <person name="Aerts A."/>
            <person name="Kothe E."/>
            <person name="Stajich J.E."/>
            <person name="de Vries R.P."/>
            <person name="Record E."/>
            <person name="Levasseur A."/>
            <person name="Baker S.E."/>
            <person name="Bartholomew K.A."/>
            <person name="Coutinho P.M."/>
            <person name="Erdmann S."/>
            <person name="Fowler T.J."/>
            <person name="Gathman A.C."/>
            <person name="Lombard V."/>
            <person name="Henrissat B."/>
            <person name="Knabe N."/>
            <person name="Kuees U."/>
            <person name="Lilly W.W."/>
            <person name="Lindquist E."/>
            <person name="Lucas S."/>
            <person name="Magnuson J.K."/>
            <person name="Piumi F."/>
            <person name="Raudaskoski M."/>
            <person name="Salamov A."/>
            <person name="Schmutz J."/>
            <person name="Schwarze F.W.M.R."/>
            <person name="vanKuyk P.A."/>
            <person name="Horton J.S."/>
            <person name="Grigoriev I.V."/>
            <person name="Woesten H.A.B."/>
        </authorList>
    </citation>
    <scope>NUCLEOTIDE SEQUENCE [LARGE SCALE GENOMIC DNA]</scope>
    <source>
        <strain evidence="15">H4-8 / FGSC 9210</strain>
    </source>
</reference>
<dbReference type="PANTHER" id="PTHR21573">
    <property type="entry name" value="ER MEMBRANE PROTEIN COMPLEX SUBUNIT 1"/>
    <property type="match status" value="1"/>
</dbReference>
<keyword evidence="7" id="KW-0256">Endoplasmic reticulum</keyword>
<evidence type="ECO:0000256" key="7">
    <source>
        <dbReference type="ARBA" id="ARBA00022824"/>
    </source>
</evidence>
<keyword evidence="9" id="KW-0472">Membrane</keyword>
<dbReference type="STRING" id="578458.D8QF06"/>
<dbReference type="InterPro" id="IPR058545">
    <property type="entry name" value="Beta-prop_EMC1_1st"/>
</dbReference>
<dbReference type="InterPro" id="IPR026895">
    <property type="entry name" value="EMC1"/>
</dbReference>
<organism evidence="15">
    <name type="scientific">Schizophyllum commune (strain H4-8 / FGSC 9210)</name>
    <name type="common">Split gill fungus</name>
    <dbReference type="NCBI Taxonomy" id="578458"/>
    <lineage>
        <taxon>Eukaryota</taxon>
        <taxon>Fungi</taxon>
        <taxon>Dikarya</taxon>
        <taxon>Basidiomycota</taxon>
        <taxon>Agaricomycotina</taxon>
        <taxon>Agaricomycetes</taxon>
        <taxon>Agaricomycetidae</taxon>
        <taxon>Agaricales</taxon>
        <taxon>Schizophyllaceae</taxon>
        <taxon>Schizophyllum</taxon>
    </lineage>
</organism>
<name>D8QF06_SCHCM</name>
<keyword evidence="10" id="KW-0325">Glycoprotein</keyword>
<dbReference type="HOGENOM" id="CLU_005034_1_0_1"/>
<dbReference type="InterPro" id="IPR015943">
    <property type="entry name" value="WD40/YVTN_repeat-like_dom_sf"/>
</dbReference>
<protein>
    <recommendedName>
        <fullName evidence="4">ER membrane protein complex subunit 1</fullName>
    </recommendedName>
</protein>
<dbReference type="VEuPathDB" id="FungiDB:SCHCODRAFT_02638110"/>
<dbReference type="eggNOG" id="KOG2103">
    <property type="taxonomic scope" value="Eukaryota"/>
</dbReference>
<evidence type="ECO:0000256" key="11">
    <source>
        <dbReference type="SAM" id="SignalP"/>
    </source>
</evidence>
<feature type="domain" description="ER membrane protein complex subunit 1 C-terminal" evidence="12">
    <location>
        <begin position="753"/>
        <end position="968"/>
    </location>
</feature>
<dbReference type="EMBL" id="GL377311">
    <property type="protein sequence ID" value="EFI93045.1"/>
    <property type="molecule type" value="Genomic_DNA"/>
</dbReference>
<dbReference type="InterPro" id="IPR011047">
    <property type="entry name" value="Quinoprotein_ADH-like_sf"/>
</dbReference>
<comment type="subcellular location">
    <subcellularLocation>
        <location evidence="1">Endoplasmic reticulum membrane</location>
        <topology evidence="1">Single-pass type I membrane protein</topology>
    </subcellularLocation>
</comment>
<comment type="subunit">
    <text evidence="3">Component of the ER membrane protein complex (EMC).</text>
</comment>
<evidence type="ECO:0000256" key="9">
    <source>
        <dbReference type="ARBA" id="ARBA00023136"/>
    </source>
</evidence>
<dbReference type="Proteomes" id="UP000007431">
    <property type="component" value="Unassembled WGS sequence"/>
</dbReference>
<dbReference type="SUPFAM" id="SSF50998">
    <property type="entry name" value="Quinoprotein alcohol dehydrogenase-like"/>
    <property type="match status" value="1"/>
</dbReference>
<evidence type="ECO:0000259" key="12">
    <source>
        <dbReference type="Pfam" id="PF07774"/>
    </source>
</evidence>
<proteinExistence type="inferred from homology"/>
<evidence type="ECO:0000256" key="3">
    <source>
        <dbReference type="ARBA" id="ARBA00011276"/>
    </source>
</evidence>
<feature type="signal peptide" evidence="11">
    <location>
        <begin position="1"/>
        <end position="18"/>
    </location>
</feature>
<dbReference type="PANTHER" id="PTHR21573:SF0">
    <property type="entry name" value="ER MEMBRANE PROTEIN COMPLEX SUBUNIT 1"/>
    <property type="match status" value="1"/>
</dbReference>
<dbReference type="FunCoup" id="D8QF06">
    <property type="interactions" value="323"/>
</dbReference>
<evidence type="ECO:0000256" key="1">
    <source>
        <dbReference type="ARBA" id="ARBA00004115"/>
    </source>
</evidence>
<accession>D8QF06</accession>
<dbReference type="Pfam" id="PF25293">
    <property type="entry name" value="Beta-prop_EMC1_N"/>
    <property type="match status" value="1"/>
</dbReference>
<evidence type="ECO:0000256" key="8">
    <source>
        <dbReference type="ARBA" id="ARBA00022989"/>
    </source>
</evidence>
<evidence type="ECO:0000313" key="14">
    <source>
        <dbReference type="EMBL" id="EFI93045.1"/>
    </source>
</evidence>
<evidence type="ECO:0000313" key="15">
    <source>
        <dbReference type="Proteomes" id="UP000007431"/>
    </source>
</evidence>
<keyword evidence="15" id="KW-1185">Reference proteome</keyword>
<evidence type="ECO:0000259" key="13">
    <source>
        <dbReference type="Pfam" id="PF25293"/>
    </source>
</evidence>
<evidence type="ECO:0000256" key="4">
    <source>
        <dbReference type="ARBA" id="ARBA00020824"/>
    </source>
</evidence>
<dbReference type="GO" id="GO:0072546">
    <property type="term" value="C:EMC complex"/>
    <property type="evidence" value="ECO:0007669"/>
    <property type="project" value="InterPro"/>
</dbReference>
<feature type="domain" description="EMC1 first beta-propeller" evidence="13">
    <location>
        <begin position="18"/>
        <end position="423"/>
    </location>
</feature>
<keyword evidence="8" id="KW-1133">Transmembrane helix</keyword>
<dbReference type="InParanoid" id="D8QF06"/>
<evidence type="ECO:0000256" key="6">
    <source>
        <dbReference type="ARBA" id="ARBA00022729"/>
    </source>
</evidence>
<keyword evidence="6 11" id="KW-0732">Signal</keyword>
<comment type="similarity">
    <text evidence="2">Belongs to the EMC1 family.</text>
</comment>
<feature type="chain" id="PRO_5003120905" description="ER membrane protein complex subunit 1" evidence="11">
    <location>
        <begin position="19"/>
        <end position="970"/>
    </location>
</feature>
<evidence type="ECO:0000256" key="5">
    <source>
        <dbReference type="ARBA" id="ARBA00022692"/>
    </source>
</evidence>
<dbReference type="Pfam" id="PF07774">
    <property type="entry name" value="EMC1_C"/>
    <property type="match status" value="1"/>
</dbReference>
<dbReference type="AlphaFoldDB" id="D8QF06"/>
<dbReference type="Gene3D" id="2.130.10.10">
    <property type="entry name" value="YVTN repeat-like/Quinoprotein amine dehydrogenase"/>
    <property type="match status" value="2"/>
</dbReference>
<sequence length="970" mass="105908">MRLWTPLIVLISSTLSWALHESDVGVIDWHKSLVGVPQVHTPGTAPLMHRVKGKTSKSVILSITDKNVLAALDPVSGGVAWRHVFDNSDPVVSYHKYEDAVVALSGPGASTVRMFESLTGFILFERKLYDDSQGPTSAFGTHVAFAPEMAELNVLTGGHTVTRLNGKSGGKTQWTWRSEDQGSLVTYLQLVNTAEAVYAIGVAKEFASYTVHLTAIDPITGAELASRHVPSNVTDPSQIMALTSGDQRAVVWLEKGHLKSIPLMPQLLARPLQANDADVEELLDITLANQGMLVLKKTNGAGRIVKLSEKEPGVTDTVWDFEVPSAPALYSGGLDKDGKPYIARLYWSITFKALTVDVFTPHFTLVTGFTIPFDTDRYGKVEHFHMDAAVPGGWTVLTRLVLTTSTGAVQFWQQEDLKWTRDEALAHIAAAESVELPERVAASSSSSSPSTSRLQRQIRDARQLPQYVYRFAKRFATGAYASATSPASEVGVFRDAFGFRQVIVAATARGVVYGLDSSNGAVLWSRLYEDKDGVVTPVKVFTLRTVSDGETPQVVVVAQRKTPQGQTHTVLYHLDALTGKDMRRKFDKGEPLLGFVAVKKPLADAFLLDAETRVVVLVDESLDYTIFPETKAAEASFATYASSLFFPLLESGRLSGYALGSESAYPAWSIPAAPGDRIDALVPLSRGPIASLGKVVADRKTLYKYLNPRLVGVLTSGALGCGVSVVDAAKGTVLYHARVPAVRGVCDVHASLSEHWLVYSYYEGEATGGGVTGHRVATVEFYEGHAPDEKTGSAELSAFDLGLLNYTTYEQTYAYPQPITALATTRTKHGITMKDLIVARADGKIHSLQRRLLDPRRPKHKPTAQDAEELLIQYEPILPDDPKRILSHKYEITNTAKIITSPALLESTSLVYAYGLDMFLTRVSPSGTFDVLSEGFNKIQLVLTISALAIGLVVTRPMVRRKKLRERWYS</sequence>
<evidence type="ECO:0000256" key="2">
    <source>
        <dbReference type="ARBA" id="ARBA00007904"/>
    </source>
</evidence>
<keyword evidence="5" id="KW-0812">Transmembrane</keyword>
<evidence type="ECO:0000256" key="10">
    <source>
        <dbReference type="ARBA" id="ARBA00023180"/>
    </source>
</evidence>
<dbReference type="GO" id="GO:0034975">
    <property type="term" value="P:protein folding in endoplasmic reticulum"/>
    <property type="evidence" value="ECO:0007669"/>
    <property type="project" value="TreeGrafter"/>
</dbReference>
<gene>
    <name evidence="14" type="ORF">SCHCODRAFT_70229</name>
</gene>
<dbReference type="InterPro" id="IPR011678">
    <property type="entry name" value="EMC1_C"/>
</dbReference>
<dbReference type="OMA" id="SWAEVYH"/>